<reference evidence="3" key="2">
    <citation type="submission" date="2020-11" db="EMBL/GenBank/DDBJ databases">
        <authorList>
            <person name="McCartney M.A."/>
            <person name="Auch B."/>
            <person name="Kono T."/>
            <person name="Mallez S."/>
            <person name="Becker A."/>
            <person name="Gohl D.M."/>
            <person name="Silverstein K.A.T."/>
            <person name="Koren S."/>
            <person name="Bechman K.B."/>
            <person name="Herman A."/>
            <person name="Abrahante J.E."/>
            <person name="Garbe J."/>
        </authorList>
    </citation>
    <scope>NUCLEOTIDE SEQUENCE</scope>
    <source>
        <strain evidence="3">Duluth1</strain>
        <tissue evidence="3">Whole animal</tissue>
    </source>
</reference>
<reference evidence="3" key="1">
    <citation type="journal article" date="2019" name="bioRxiv">
        <title>The Genome of the Zebra Mussel, Dreissena polymorpha: A Resource for Invasive Species Research.</title>
        <authorList>
            <person name="McCartney M.A."/>
            <person name="Auch B."/>
            <person name="Kono T."/>
            <person name="Mallez S."/>
            <person name="Zhang Y."/>
            <person name="Obille A."/>
            <person name="Becker A."/>
            <person name="Abrahante J.E."/>
            <person name="Garbe J."/>
            <person name="Badalamenti J.P."/>
            <person name="Herman A."/>
            <person name="Mangelson H."/>
            <person name="Liachko I."/>
            <person name="Sullivan S."/>
            <person name="Sone E.D."/>
            <person name="Koren S."/>
            <person name="Silverstein K.A.T."/>
            <person name="Beckman K.B."/>
            <person name="Gohl D.M."/>
        </authorList>
    </citation>
    <scope>NUCLEOTIDE SEQUENCE</scope>
    <source>
        <strain evidence="3">Duluth1</strain>
        <tissue evidence="3">Whole animal</tissue>
    </source>
</reference>
<feature type="region of interest" description="Disordered" evidence="1">
    <location>
        <begin position="38"/>
        <end position="82"/>
    </location>
</feature>
<evidence type="ECO:0000259" key="2">
    <source>
        <dbReference type="PROSITE" id="PS50209"/>
    </source>
</evidence>
<protein>
    <recommendedName>
        <fullName evidence="2">CARD domain-containing protein</fullName>
    </recommendedName>
</protein>
<keyword evidence="4" id="KW-1185">Reference proteome</keyword>
<dbReference type="EMBL" id="JAIWYP010000011">
    <property type="protein sequence ID" value="KAH3738322.1"/>
    <property type="molecule type" value="Genomic_DNA"/>
</dbReference>
<sequence>MGRSYSKTKTQPDINAIGVYRVETQDVELSVTAVYGPRYPHRDLGLQRNRGKDDVQSEEPSGTIWKDDGKKPENSTSDYGSLSTMSHVSQVHQAPNNECTTCPPDCMTKAEKEIIIGSFKRLTQDLEPDLLIDGLFEDYVIDEKDMEDLKCIGERYRRVQCLIIKLLRSNRNTAYKSFIKHLKLRTAVFMRRNIEQTSI</sequence>
<dbReference type="AlphaFoldDB" id="A0A9D4HZF0"/>
<feature type="compositionally biased region" description="Basic and acidic residues" evidence="1">
    <location>
        <begin position="40"/>
        <end position="55"/>
    </location>
</feature>
<dbReference type="InterPro" id="IPR011029">
    <property type="entry name" value="DEATH-like_dom_sf"/>
</dbReference>
<dbReference type="Gene3D" id="1.10.533.10">
    <property type="entry name" value="Death Domain, Fas"/>
    <property type="match status" value="1"/>
</dbReference>
<gene>
    <name evidence="3" type="ORF">DPMN_044956</name>
</gene>
<proteinExistence type="predicted"/>
<accession>A0A9D4HZF0</accession>
<evidence type="ECO:0000256" key="1">
    <source>
        <dbReference type="SAM" id="MobiDB-lite"/>
    </source>
</evidence>
<dbReference type="CDD" id="cd01671">
    <property type="entry name" value="CARD"/>
    <property type="match status" value="1"/>
</dbReference>
<dbReference type="GO" id="GO:0042981">
    <property type="term" value="P:regulation of apoptotic process"/>
    <property type="evidence" value="ECO:0007669"/>
    <property type="project" value="InterPro"/>
</dbReference>
<evidence type="ECO:0000313" key="4">
    <source>
        <dbReference type="Proteomes" id="UP000828390"/>
    </source>
</evidence>
<evidence type="ECO:0000313" key="3">
    <source>
        <dbReference type="EMBL" id="KAH3738322.1"/>
    </source>
</evidence>
<comment type="caution">
    <text evidence="3">The sequence shown here is derived from an EMBL/GenBank/DDBJ whole genome shotgun (WGS) entry which is preliminary data.</text>
</comment>
<dbReference type="Pfam" id="PF00619">
    <property type="entry name" value="CARD"/>
    <property type="match status" value="1"/>
</dbReference>
<dbReference type="SUPFAM" id="SSF47986">
    <property type="entry name" value="DEATH domain"/>
    <property type="match status" value="1"/>
</dbReference>
<name>A0A9D4HZF0_DREPO</name>
<dbReference type="Proteomes" id="UP000828390">
    <property type="component" value="Unassembled WGS sequence"/>
</dbReference>
<feature type="domain" description="CARD" evidence="2">
    <location>
        <begin position="107"/>
        <end position="183"/>
    </location>
</feature>
<dbReference type="InterPro" id="IPR001315">
    <property type="entry name" value="CARD"/>
</dbReference>
<organism evidence="3 4">
    <name type="scientific">Dreissena polymorpha</name>
    <name type="common">Zebra mussel</name>
    <name type="synonym">Mytilus polymorpha</name>
    <dbReference type="NCBI Taxonomy" id="45954"/>
    <lineage>
        <taxon>Eukaryota</taxon>
        <taxon>Metazoa</taxon>
        <taxon>Spiralia</taxon>
        <taxon>Lophotrochozoa</taxon>
        <taxon>Mollusca</taxon>
        <taxon>Bivalvia</taxon>
        <taxon>Autobranchia</taxon>
        <taxon>Heteroconchia</taxon>
        <taxon>Euheterodonta</taxon>
        <taxon>Imparidentia</taxon>
        <taxon>Neoheterodontei</taxon>
        <taxon>Myida</taxon>
        <taxon>Dreissenoidea</taxon>
        <taxon>Dreissenidae</taxon>
        <taxon>Dreissena</taxon>
    </lineage>
</organism>
<dbReference type="PROSITE" id="PS50209">
    <property type="entry name" value="CARD"/>
    <property type="match status" value="1"/>
</dbReference>